<feature type="region of interest" description="Disordered" evidence="1">
    <location>
        <begin position="200"/>
        <end position="233"/>
    </location>
</feature>
<dbReference type="AlphaFoldDB" id="A0A4V5NIG9"/>
<proteinExistence type="predicted"/>
<feature type="region of interest" description="Disordered" evidence="1">
    <location>
        <begin position="96"/>
        <end position="115"/>
    </location>
</feature>
<comment type="caution">
    <text evidence="2">The sequence shown here is derived from an EMBL/GenBank/DDBJ whole genome shotgun (WGS) entry which is preliminary data.</text>
</comment>
<feature type="region of interest" description="Disordered" evidence="1">
    <location>
        <begin position="144"/>
        <end position="170"/>
    </location>
</feature>
<name>A0A4V5NIG9_9PEZI</name>
<feature type="compositionally biased region" description="Basic and acidic residues" evidence="1">
    <location>
        <begin position="152"/>
        <end position="165"/>
    </location>
</feature>
<reference evidence="2 3" key="1">
    <citation type="submission" date="2017-03" db="EMBL/GenBank/DDBJ databases">
        <title>Genomes of endolithic fungi from Antarctica.</title>
        <authorList>
            <person name="Coleine C."/>
            <person name="Masonjones S."/>
            <person name="Stajich J.E."/>
        </authorList>
    </citation>
    <scope>NUCLEOTIDE SEQUENCE [LARGE SCALE GENOMIC DNA]</scope>
    <source>
        <strain evidence="2 3">CCFEE 5187</strain>
    </source>
</reference>
<evidence type="ECO:0000256" key="1">
    <source>
        <dbReference type="SAM" id="MobiDB-lite"/>
    </source>
</evidence>
<feature type="compositionally biased region" description="Low complexity" evidence="1">
    <location>
        <begin position="49"/>
        <end position="63"/>
    </location>
</feature>
<dbReference type="OrthoDB" id="8117402at2759"/>
<protein>
    <submittedName>
        <fullName evidence="2">Uncharacterized protein</fullName>
    </submittedName>
</protein>
<accession>A0A4V5NIG9</accession>
<dbReference type="Proteomes" id="UP000308768">
    <property type="component" value="Unassembled WGS sequence"/>
</dbReference>
<sequence>RGVCIGALPGYVRREVKRGRPRKHRPELEARSEKASRARKVDARHAAEESYGSSSSGASERSYPVTPPHTSDGYNAASFGDFSAVDSGYASVFSKPYQDTPPSSPIGLSSPAKTDNHSFDCTSTFDFATGTIDPQAGGFPAVFSAHASPSTHGRESPVHRDERDNTPSPINNDFEQIIASNTATFDFGNVNILAKDHPFSPSHSDNTGHQDFDFDITTAQDGPYSPNGTSSDESQIGDFDSDFDAAINQLKSSNATAGAEEYGSVDFTPEMYGSTDALFDASMEAWMST</sequence>
<feature type="compositionally biased region" description="Basic residues" evidence="1">
    <location>
        <begin position="15"/>
        <end position="25"/>
    </location>
</feature>
<dbReference type="STRING" id="331657.A0A4V5NIG9"/>
<gene>
    <name evidence="2" type="ORF">B0A49_04451</name>
</gene>
<dbReference type="EMBL" id="NAJN01000415">
    <property type="protein sequence ID" value="TKA73659.1"/>
    <property type="molecule type" value="Genomic_DNA"/>
</dbReference>
<keyword evidence="3" id="KW-1185">Reference proteome</keyword>
<organism evidence="2 3">
    <name type="scientific">Cryomyces minteri</name>
    <dbReference type="NCBI Taxonomy" id="331657"/>
    <lineage>
        <taxon>Eukaryota</taxon>
        <taxon>Fungi</taxon>
        <taxon>Dikarya</taxon>
        <taxon>Ascomycota</taxon>
        <taxon>Pezizomycotina</taxon>
        <taxon>Dothideomycetes</taxon>
        <taxon>Dothideomycetes incertae sedis</taxon>
        <taxon>Cryomyces</taxon>
    </lineage>
</organism>
<evidence type="ECO:0000313" key="2">
    <source>
        <dbReference type="EMBL" id="TKA73659.1"/>
    </source>
</evidence>
<feature type="non-terminal residue" evidence="2">
    <location>
        <position position="1"/>
    </location>
</feature>
<evidence type="ECO:0000313" key="3">
    <source>
        <dbReference type="Proteomes" id="UP000308768"/>
    </source>
</evidence>
<feature type="region of interest" description="Disordered" evidence="1">
    <location>
        <begin position="15"/>
        <end position="72"/>
    </location>
</feature>
<feature type="compositionally biased region" description="Basic and acidic residues" evidence="1">
    <location>
        <begin position="26"/>
        <end position="48"/>
    </location>
</feature>